<reference evidence="1 2" key="1">
    <citation type="submission" date="2016-10" db="EMBL/GenBank/DDBJ databases">
        <title>Reductive evolution of mitochondrial metabolism and differential evolution of invasion-related proteins in Cryptosporidium.</title>
        <authorList>
            <person name="Liu S."/>
            <person name="Roellig D.M."/>
            <person name="Guo Y."/>
            <person name="Li N."/>
            <person name="Frace M.A."/>
            <person name="Tang K."/>
            <person name="Zhang L."/>
            <person name="Feng Y."/>
            <person name="Xiao L."/>
        </authorList>
    </citation>
    <scope>NUCLEOTIDE SEQUENCE [LARGE SCALE GENOMIC DNA]</scope>
    <source>
        <strain evidence="1">30847</strain>
    </source>
</reference>
<dbReference type="GeneID" id="92365080"/>
<evidence type="ECO:0000313" key="2">
    <source>
        <dbReference type="Proteomes" id="UP000186804"/>
    </source>
</evidence>
<evidence type="ECO:0000313" key="1">
    <source>
        <dbReference type="EMBL" id="OII77404.1"/>
    </source>
</evidence>
<comment type="caution">
    <text evidence="1">The sequence shown here is derived from an EMBL/GenBank/DDBJ whole genome shotgun (WGS) entry which is preliminary data.</text>
</comment>
<organism evidence="1 2">
    <name type="scientific">Cryptosporidium andersoni</name>
    <dbReference type="NCBI Taxonomy" id="117008"/>
    <lineage>
        <taxon>Eukaryota</taxon>
        <taxon>Sar</taxon>
        <taxon>Alveolata</taxon>
        <taxon>Apicomplexa</taxon>
        <taxon>Conoidasida</taxon>
        <taxon>Coccidia</taxon>
        <taxon>Eucoccidiorida</taxon>
        <taxon>Eimeriorina</taxon>
        <taxon>Cryptosporidiidae</taxon>
        <taxon>Cryptosporidium</taxon>
    </lineage>
</organism>
<dbReference type="OrthoDB" id="344032at2759"/>
<sequence>MPILNKRPFLQKLESNNILGSRSKNRVTKQNQKKKLRSYEVVWSNAKLIWRVLLFLELKDLVYIRTVNPICEVVVGYIIKDYLQKDKLLFRSHLNISTMESYNIIDSNYKDELKLDHIFDSSRFSLLRTKFIEIWNICSNIQIAENLNQNDNRIKILVEAIYILVGALGIHPKYNTIIDIENFFGEIRFNNNYNTQGFAWKQMARLSGYNLSSAEILRENGKEVDYFYWPEKVDDPKYSSVDVFTAQVVLEKIAQISELDEKVYKQLRFLIKKHLPAELTFYNSSGVAIEKTILYTDDKNEPKEFESKESMQTKLPVANMQLFSDSKASINLYNNYLINSFVEWIIVVIKTQNLLPHLKQIGTSTLQDASLLYDSLYLSRNAKTKINSDHTEPSVTDINTVEDCNLNSRNSKNALVGSQETCIGSEHVKVCNSKYMKRDKQTAFKTSEHLPYPMTVEKLCKAIKNQEVLLRELKTILKIMRSHTKFY</sequence>
<dbReference type="Proteomes" id="UP000186804">
    <property type="component" value="Unassembled WGS sequence"/>
</dbReference>
<accession>A0A1J4MWH9</accession>
<proteinExistence type="predicted"/>
<protein>
    <submittedName>
        <fullName evidence="1">Uncharacterized protein</fullName>
    </submittedName>
</protein>
<dbReference type="EMBL" id="LRBS01000037">
    <property type="protein sequence ID" value="OII77404.1"/>
    <property type="molecule type" value="Genomic_DNA"/>
</dbReference>
<gene>
    <name evidence="1" type="ORF">cand_008950</name>
</gene>
<dbReference type="VEuPathDB" id="CryptoDB:cand_008950"/>
<dbReference type="RefSeq" id="XP_067069250.1">
    <property type="nucleotide sequence ID" value="XM_067211135.1"/>
</dbReference>
<name>A0A1J4MWH9_9CRYT</name>
<keyword evidence="2" id="KW-1185">Reference proteome</keyword>
<dbReference type="AlphaFoldDB" id="A0A1J4MWH9"/>